<organism evidence="1 2">
    <name type="scientific">Gossypium aridum</name>
    <name type="common">American cotton</name>
    <name type="synonym">Erioxylum aridum</name>
    <dbReference type="NCBI Taxonomy" id="34290"/>
    <lineage>
        <taxon>Eukaryota</taxon>
        <taxon>Viridiplantae</taxon>
        <taxon>Streptophyta</taxon>
        <taxon>Embryophyta</taxon>
        <taxon>Tracheophyta</taxon>
        <taxon>Spermatophyta</taxon>
        <taxon>Magnoliopsida</taxon>
        <taxon>eudicotyledons</taxon>
        <taxon>Gunneridae</taxon>
        <taxon>Pentapetalae</taxon>
        <taxon>rosids</taxon>
        <taxon>malvids</taxon>
        <taxon>Malvales</taxon>
        <taxon>Malvaceae</taxon>
        <taxon>Malvoideae</taxon>
        <taxon>Gossypium</taxon>
    </lineage>
</organism>
<protein>
    <submittedName>
        <fullName evidence="1">Uncharacterized protein</fullName>
    </submittedName>
</protein>
<keyword evidence="2" id="KW-1185">Reference proteome</keyword>
<reference evidence="1 2" key="1">
    <citation type="journal article" date="2019" name="Genome Biol. Evol.">
        <title>Insights into the evolution of the New World diploid cottons (Gossypium, subgenus Houzingenia) based on genome sequencing.</title>
        <authorList>
            <person name="Grover C.E."/>
            <person name="Arick M.A. 2nd"/>
            <person name="Thrash A."/>
            <person name="Conover J.L."/>
            <person name="Sanders W.S."/>
            <person name="Peterson D.G."/>
            <person name="Frelichowski J.E."/>
            <person name="Scheffler J.A."/>
            <person name="Scheffler B.E."/>
            <person name="Wendel J.F."/>
        </authorList>
    </citation>
    <scope>NUCLEOTIDE SEQUENCE [LARGE SCALE GENOMIC DNA]</scope>
    <source>
        <strain evidence="1">185</strain>
        <tissue evidence="1">Leaf</tissue>
    </source>
</reference>
<evidence type="ECO:0000313" key="2">
    <source>
        <dbReference type="Proteomes" id="UP000593577"/>
    </source>
</evidence>
<proteinExistence type="predicted"/>
<name>A0A7J8YN46_GOSAI</name>
<dbReference type="Proteomes" id="UP000593577">
    <property type="component" value="Unassembled WGS sequence"/>
</dbReference>
<evidence type="ECO:0000313" key="1">
    <source>
        <dbReference type="EMBL" id="MBA0700444.1"/>
    </source>
</evidence>
<gene>
    <name evidence="1" type="ORF">Goari_022405</name>
</gene>
<dbReference type="AlphaFoldDB" id="A0A7J8YN46"/>
<comment type="caution">
    <text evidence="1">The sequence shown here is derived from an EMBL/GenBank/DDBJ whole genome shotgun (WGS) entry which is preliminary data.</text>
</comment>
<sequence length="32" mass="3886">MTKTKYLLQQKSYCFWTDGRKILAYDARVGYH</sequence>
<dbReference type="EMBL" id="JABFAA010021307">
    <property type="protein sequence ID" value="MBA0700444.1"/>
    <property type="molecule type" value="Genomic_DNA"/>
</dbReference>
<accession>A0A7J8YN46</accession>